<feature type="non-terminal residue" evidence="2">
    <location>
        <position position="1"/>
    </location>
</feature>
<dbReference type="Proteomes" id="UP000702544">
    <property type="component" value="Unassembled WGS sequence"/>
</dbReference>
<evidence type="ECO:0000256" key="1">
    <source>
        <dbReference type="SAM" id="MobiDB-lite"/>
    </source>
</evidence>
<evidence type="ECO:0000313" key="3">
    <source>
        <dbReference type="Proteomes" id="UP000702544"/>
    </source>
</evidence>
<protein>
    <submittedName>
        <fullName evidence="2">Uncharacterized protein</fullName>
    </submittedName>
</protein>
<dbReference type="AlphaFoldDB" id="A0AAE5CD33"/>
<name>A0AAE5CD33_9BACT</name>
<comment type="caution">
    <text evidence="2">The sequence shown here is derived from an EMBL/GenBank/DDBJ whole genome shotgun (WGS) entry which is preliminary data.</text>
</comment>
<gene>
    <name evidence="2" type="ORF">GWO12_07930</name>
</gene>
<evidence type="ECO:0000313" key="2">
    <source>
        <dbReference type="EMBL" id="NIR75029.1"/>
    </source>
</evidence>
<proteinExistence type="predicted"/>
<feature type="region of interest" description="Disordered" evidence="1">
    <location>
        <begin position="35"/>
        <end position="58"/>
    </location>
</feature>
<reference evidence="2 3" key="1">
    <citation type="submission" date="2020-01" db="EMBL/GenBank/DDBJ databases">
        <title>Genomes assembled from Gulf of Kutch pelagic sediment metagenomes.</title>
        <authorList>
            <person name="Chandrashekar M."/>
            <person name="Mahajan M.S."/>
            <person name="Dave K.J."/>
            <person name="Vatsa P."/>
            <person name="Nathani N.M."/>
        </authorList>
    </citation>
    <scope>NUCLEOTIDE SEQUENCE [LARGE SCALE GENOMIC DNA]</scope>
    <source>
        <strain evidence="2">KS3-K002</strain>
    </source>
</reference>
<dbReference type="EMBL" id="JAACAK010000051">
    <property type="protein sequence ID" value="NIR75029.1"/>
    <property type="molecule type" value="Genomic_DNA"/>
</dbReference>
<sequence>WRWPAHRLVVGPGAKVEPADVESDATALRAWSRAAGELRSDGSGPQKAAPLDPEEVPK</sequence>
<accession>A0AAE5CD33</accession>
<organism evidence="2 3">
    <name type="scientific">Candidatus Kutchimonas denitrificans</name>
    <dbReference type="NCBI Taxonomy" id="3056748"/>
    <lineage>
        <taxon>Bacteria</taxon>
        <taxon>Pseudomonadati</taxon>
        <taxon>Gemmatimonadota</taxon>
        <taxon>Gemmatimonadia</taxon>
        <taxon>Candidatus Palauibacterales</taxon>
        <taxon>Candidatus Palauibacteraceae</taxon>
        <taxon>Candidatus Kutchimonas</taxon>
    </lineage>
</organism>